<dbReference type="Pfam" id="PF01300">
    <property type="entry name" value="Sua5_yciO_yrdC"/>
    <property type="match status" value="1"/>
</dbReference>
<proteinExistence type="inferred from homology"/>
<dbReference type="Gene3D" id="3.30.110.120">
    <property type="match status" value="1"/>
</dbReference>
<gene>
    <name evidence="14" type="ordered locus">Sulac_3587</name>
</gene>
<dbReference type="SUPFAM" id="SSF53067">
    <property type="entry name" value="Actin-like ATPase domain"/>
    <property type="match status" value="1"/>
</dbReference>
<comment type="catalytic activity">
    <reaction evidence="8 11">
        <text>an acyl phosphate + H2O = a carboxylate + phosphate + H(+)</text>
        <dbReference type="Rhea" id="RHEA:14965"/>
        <dbReference type="ChEBI" id="CHEBI:15377"/>
        <dbReference type="ChEBI" id="CHEBI:15378"/>
        <dbReference type="ChEBI" id="CHEBI:29067"/>
        <dbReference type="ChEBI" id="CHEBI:43474"/>
        <dbReference type="ChEBI" id="CHEBI:59918"/>
        <dbReference type="EC" id="3.6.1.7"/>
    </reaction>
</comment>
<keyword evidence="15" id="KW-1185">Reference proteome</keyword>
<evidence type="ECO:0000313" key="14">
    <source>
        <dbReference type="EMBL" id="AEW07016.1"/>
    </source>
</evidence>
<keyword evidence="6" id="KW-0863">Zinc-finger</keyword>
<dbReference type="Gene3D" id="3.90.870.50">
    <property type="match status" value="1"/>
</dbReference>
<reference evidence="15" key="1">
    <citation type="submission" date="2011-12" db="EMBL/GenBank/DDBJ databases">
        <title>The complete genome of plasmid of Sulfobacillus acidophilus DSM 10332.</title>
        <authorList>
            <person name="Lucas S."/>
            <person name="Han J."/>
            <person name="Lapidus A."/>
            <person name="Bruce D."/>
            <person name="Goodwin L."/>
            <person name="Pitluck S."/>
            <person name="Peters L."/>
            <person name="Kyrpides N."/>
            <person name="Mavromatis K."/>
            <person name="Ivanova N."/>
            <person name="Mikhailova N."/>
            <person name="Chertkov O."/>
            <person name="Saunders E."/>
            <person name="Detter J.C."/>
            <person name="Tapia R."/>
            <person name="Han C."/>
            <person name="Land M."/>
            <person name="Hauser L."/>
            <person name="Markowitz V."/>
            <person name="Cheng J.-F."/>
            <person name="Hugenholtz P."/>
            <person name="Woyke T."/>
            <person name="Wu D."/>
            <person name="Pukall R."/>
            <person name="Gehrich-Schroeter G."/>
            <person name="Schneider S."/>
            <person name="Klenk H.-P."/>
            <person name="Eisen J.A."/>
        </authorList>
    </citation>
    <scope>NUCLEOTIDE SEQUENCE [LARGE SCALE GENOMIC DNA]</scope>
    <source>
        <strain evidence="15">ATCC 700253 / DSM 10332 / NAL</strain>
        <plasmid evidence="15">pSULAd1</plasmid>
    </source>
</reference>
<keyword evidence="4" id="KW-0436">Ligase</keyword>
<evidence type="ECO:0000256" key="3">
    <source>
        <dbReference type="ARBA" id="ARBA00008097"/>
    </source>
</evidence>
<evidence type="ECO:0000313" key="15">
    <source>
        <dbReference type="Proteomes" id="UP000005439"/>
    </source>
</evidence>
<dbReference type="InterPro" id="IPR006070">
    <property type="entry name" value="Sua5-like_dom"/>
</dbReference>
<dbReference type="Pfam" id="PF00708">
    <property type="entry name" value="Acylphosphatase"/>
    <property type="match status" value="1"/>
</dbReference>
<dbReference type="GO" id="GO:0016874">
    <property type="term" value="F:ligase activity"/>
    <property type="evidence" value="ECO:0007669"/>
    <property type="project" value="UniProtKB-UniRule"/>
</dbReference>
<dbReference type="Pfam" id="PF07503">
    <property type="entry name" value="zf-HYPF"/>
    <property type="match status" value="2"/>
</dbReference>
<dbReference type="GO" id="GO:0016743">
    <property type="term" value="F:carboxyl- or carbamoyltransferase activity"/>
    <property type="evidence" value="ECO:0007669"/>
    <property type="project" value="UniProtKB-UniRule"/>
</dbReference>
<dbReference type="KEGG" id="sap:Sulac_3587"/>
<dbReference type="SUPFAM" id="SSF54975">
    <property type="entry name" value="Acylphosphatase/BLUF domain-like"/>
    <property type="match status" value="1"/>
</dbReference>
<dbReference type="InterPro" id="IPR036046">
    <property type="entry name" value="Acylphosphatase-like_dom_sf"/>
</dbReference>
<dbReference type="Proteomes" id="UP000005439">
    <property type="component" value="Plasmid unnamed"/>
</dbReference>
<dbReference type="PIRSF" id="PIRSF006256">
    <property type="entry name" value="CMPcnvr_hdrg_mat"/>
    <property type="match status" value="1"/>
</dbReference>
<dbReference type="UniPathway" id="UPA00335"/>
<dbReference type="InterPro" id="IPR043129">
    <property type="entry name" value="ATPase_NBD"/>
</dbReference>
<feature type="active site" evidence="11">
    <location>
        <position position="22"/>
    </location>
</feature>
<comment type="pathway">
    <text evidence="1">Protein modification; [NiFe] hydrogenase maturation.</text>
</comment>
<geneLocation type="plasmid" evidence="15">
    <name>pSULAd1</name>
</geneLocation>
<accession>G8U1T8</accession>
<dbReference type="PANTHER" id="PTHR42959:SF1">
    <property type="entry name" value="CARBAMOYLTRANSFERASE HYPF"/>
    <property type="match status" value="1"/>
</dbReference>
<dbReference type="GO" id="GO:0008270">
    <property type="term" value="F:zinc ion binding"/>
    <property type="evidence" value="ECO:0007669"/>
    <property type="project" value="UniProtKB-KW"/>
</dbReference>
<keyword evidence="14" id="KW-0614">Plasmid</keyword>
<evidence type="ECO:0000256" key="8">
    <source>
        <dbReference type="ARBA" id="ARBA00047645"/>
    </source>
</evidence>
<comment type="similarity">
    <text evidence="2">Belongs to the acylphosphatase family.</text>
</comment>
<dbReference type="PROSITE" id="PS51160">
    <property type="entry name" value="ACYLPHOSPHATASE_3"/>
    <property type="match status" value="1"/>
</dbReference>
<dbReference type="GO" id="GO:0003998">
    <property type="term" value="F:acylphosphatase activity"/>
    <property type="evidence" value="ECO:0007669"/>
    <property type="project" value="UniProtKB-EC"/>
</dbReference>
<evidence type="ECO:0000256" key="2">
    <source>
        <dbReference type="ARBA" id="ARBA00005614"/>
    </source>
</evidence>
<sequence length="760" mass="83052">MSESLVARRILIRGVVQGVGFRPFVYRLAQRLHLTGWVLNGTDGVEIHIEGSDGRVQSFIEALWQEHPPAAQIAALEIHEAPFDHGTSFDIKPSRGQGTPVTRISADLRLCAVCRREMSDPDNRRYRYPYINCTDCGPRYSIILRLPYDRPNTTMHAWTFCAACAAEYHDPENRRFHAQPVACPECGPHYVFRDAEGVITGDVESIAAAARALSEGKIVAIKGLGGYHLACDALNVKAVEALRQRKYRKDKAFAIMVRDLEVAQTLVTVDKDVEALLTSTAAPIVLAPARCHLPGIAPGNRQFGVMLPYTPLHYLLYDYGAPPILVMTSANRSSEPIAYQDDDAAARLSGIADGFLIGERPIARRVDDSVVQIGPFGPMMIRRARGYAPSVVAQLPVVSTPILAVGADLKNSVTLVVEGQAMMSQHLGDLEHWAAFESFQQAIEDLRAVYGIREDDLVVVHDMHPEYRSSAYASGLPARYVVGIQHHRAHIAAVLAERGAWDVPVVGVAFDGTGYGDDGTIWGGEFFVGSLTQGFDRVGHLRPATLVGGDAAGRSPVQAAVGYLAQLASVQDWTQPPFEFPSRFKIASALFRKGVRCFSTTSVGRLFDTVAALLGFTQDMTFEAQAAIWLEQLAWNGKGIATNEPSLWDGRELDFRPLLDTVVRDRLRGHDPAAIAYGFHHHLAYGIAQAVSHLARQYSRHVAVVSGGVFQNVLLLSLLKEYLESKGIEVWTGSQIPVNDGGISLGQAALAWATIDRVVP</sequence>
<name>G8U1T8_SULAD</name>
<dbReference type="InterPro" id="IPR004421">
    <property type="entry name" value="Carbamoyltransferase_HypF"/>
</dbReference>
<feature type="domain" description="YrdC-like" evidence="13">
    <location>
        <begin position="203"/>
        <end position="386"/>
    </location>
</feature>
<evidence type="ECO:0000256" key="4">
    <source>
        <dbReference type="ARBA" id="ARBA00022598"/>
    </source>
</evidence>
<dbReference type="GO" id="GO:0003725">
    <property type="term" value="F:double-stranded RNA binding"/>
    <property type="evidence" value="ECO:0007669"/>
    <property type="project" value="InterPro"/>
</dbReference>
<dbReference type="PROSITE" id="PS51163">
    <property type="entry name" value="YRDC"/>
    <property type="match status" value="1"/>
</dbReference>
<keyword evidence="5" id="KW-0479">Metal-binding</keyword>
<evidence type="ECO:0000256" key="7">
    <source>
        <dbReference type="ARBA" id="ARBA00022833"/>
    </source>
</evidence>
<dbReference type="HOGENOM" id="CLU_009164_0_0_9"/>
<dbReference type="Pfam" id="PF22521">
    <property type="entry name" value="HypF_C_2"/>
    <property type="match status" value="1"/>
</dbReference>
<dbReference type="EC" id="6.2.-.-" evidence="10"/>
<evidence type="ECO:0000256" key="10">
    <source>
        <dbReference type="PIRNR" id="PIRNR006256"/>
    </source>
</evidence>
<feature type="active site" evidence="11">
    <location>
        <position position="40"/>
    </location>
</feature>
<evidence type="ECO:0000256" key="6">
    <source>
        <dbReference type="ARBA" id="ARBA00022771"/>
    </source>
</evidence>
<dbReference type="InterPro" id="IPR001792">
    <property type="entry name" value="Acylphosphatase-like_dom"/>
</dbReference>
<dbReference type="PATRIC" id="fig|679936.5.peg.3705"/>
<dbReference type="AlphaFoldDB" id="G8U1T8"/>
<dbReference type="GO" id="GO:0051604">
    <property type="term" value="P:protein maturation"/>
    <property type="evidence" value="ECO:0007669"/>
    <property type="project" value="TreeGrafter"/>
</dbReference>
<dbReference type="NCBIfam" id="TIGR00143">
    <property type="entry name" value="hypF"/>
    <property type="match status" value="1"/>
</dbReference>
<dbReference type="InterPro" id="IPR051060">
    <property type="entry name" value="Carbamoyltrans_HypF-like"/>
</dbReference>
<evidence type="ECO:0000256" key="1">
    <source>
        <dbReference type="ARBA" id="ARBA00004711"/>
    </source>
</evidence>
<dbReference type="Gene3D" id="3.30.420.40">
    <property type="match status" value="1"/>
</dbReference>
<dbReference type="Pfam" id="PF17788">
    <property type="entry name" value="HypF_C"/>
    <property type="match status" value="1"/>
</dbReference>
<evidence type="ECO:0000259" key="13">
    <source>
        <dbReference type="PROSITE" id="PS51163"/>
    </source>
</evidence>
<keyword evidence="11" id="KW-0378">Hydrolase</keyword>
<dbReference type="InterPro" id="IPR011125">
    <property type="entry name" value="Znf_HypF"/>
</dbReference>
<comment type="similarity">
    <text evidence="3 10">Belongs to the carbamoyltransferase HypF family.</text>
</comment>
<evidence type="ECO:0000256" key="11">
    <source>
        <dbReference type="PROSITE-ProRule" id="PRU00520"/>
    </source>
</evidence>
<protein>
    <recommendedName>
        <fullName evidence="10">Carbamoyltransferase</fullName>
        <ecNumber evidence="10">6.2.-.-</ecNumber>
    </recommendedName>
</protein>
<dbReference type="SUPFAM" id="SSF55821">
    <property type="entry name" value="YrdC/RibB"/>
    <property type="match status" value="1"/>
</dbReference>
<dbReference type="InterPro" id="IPR017945">
    <property type="entry name" value="DHBP_synth_RibB-like_a/b_dom"/>
</dbReference>
<evidence type="ECO:0000259" key="12">
    <source>
        <dbReference type="PROSITE" id="PS51160"/>
    </source>
</evidence>
<dbReference type="InterPro" id="IPR041440">
    <property type="entry name" value="HypF_C"/>
</dbReference>
<evidence type="ECO:0000256" key="5">
    <source>
        <dbReference type="ARBA" id="ARBA00022723"/>
    </source>
</evidence>
<dbReference type="InterPro" id="IPR055128">
    <property type="entry name" value="HypF_C_2"/>
</dbReference>
<reference evidence="14 15" key="2">
    <citation type="journal article" date="2012" name="Stand. Genomic Sci.">
        <title>Complete genome sequence of the moderately thermophilic mineral-sulfide-oxidizing firmicute Sulfobacillus acidophilus type strain (NAL(T)).</title>
        <authorList>
            <person name="Anderson I."/>
            <person name="Chertkov O."/>
            <person name="Chen A."/>
            <person name="Saunders E."/>
            <person name="Lapidus A."/>
            <person name="Nolan M."/>
            <person name="Lucas S."/>
            <person name="Hammon N."/>
            <person name="Deshpande S."/>
            <person name="Cheng J.F."/>
            <person name="Han C."/>
            <person name="Tapia R."/>
            <person name="Goodwin L.A."/>
            <person name="Pitluck S."/>
            <person name="Liolios K."/>
            <person name="Pagani I."/>
            <person name="Ivanova N."/>
            <person name="Mikhailova N."/>
            <person name="Pati A."/>
            <person name="Palaniappan K."/>
            <person name="Land M."/>
            <person name="Pan C."/>
            <person name="Rohde M."/>
            <person name="Pukall R."/>
            <person name="Goker M."/>
            <person name="Detter J.C."/>
            <person name="Woyke T."/>
            <person name="Bristow J."/>
            <person name="Eisen J.A."/>
            <person name="Markowitz V."/>
            <person name="Hugenholtz P."/>
            <person name="Kyrpides N.C."/>
            <person name="Klenk H.P."/>
            <person name="Mavromatis K."/>
        </authorList>
    </citation>
    <scope>NUCLEOTIDE SEQUENCE [LARGE SCALE GENOMIC DNA]</scope>
    <source>
        <strain evidence="15">ATCC 700253 / DSM 10332 / NAL</strain>
        <plasmid evidence="15">pSULAd1</plasmid>
    </source>
</reference>
<feature type="domain" description="Acylphosphatase-like" evidence="12">
    <location>
        <begin position="7"/>
        <end position="93"/>
    </location>
</feature>
<keyword evidence="7" id="KW-0862">Zinc</keyword>
<dbReference type="PROSITE" id="PS00150">
    <property type="entry name" value="ACYLPHOSPHATASE_1"/>
    <property type="match status" value="1"/>
</dbReference>
<comment type="catalytic activity">
    <reaction evidence="9">
        <text>C-terminal L-cysteinyl-[HypE protein] + carbamoyl phosphate + ATP + H2O = C-terminal S-carboxamide-L-cysteinyl-[HypE protein] + AMP + phosphate + diphosphate + H(+)</text>
        <dbReference type="Rhea" id="RHEA:55636"/>
        <dbReference type="Rhea" id="RHEA-COMP:14247"/>
        <dbReference type="Rhea" id="RHEA-COMP:14392"/>
        <dbReference type="ChEBI" id="CHEBI:15377"/>
        <dbReference type="ChEBI" id="CHEBI:15378"/>
        <dbReference type="ChEBI" id="CHEBI:30616"/>
        <dbReference type="ChEBI" id="CHEBI:33019"/>
        <dbReference type="ChEBI" id="CHEBI:43474"/>
        <dbReference type="ChEBI" id="CHEBI:58228"/>
        <dbReference type="ChEBI" id="CHEBI:76913"/>
        <dbReference type="ChEBI" id="CHEBI:139126"/>
        <dbReference type="ChEBI" id="CHEBI:456215"/>
    </reaction>
</comment>
<dbReference type="EMBL" id="CP003180">
    <property type="protein sequence ID" value="AEW07016.1"/>
    <property type="molecule type" value="Genomic_DNA"/>
</dbReference>
<dbReference type="InterPro" id="IPR017968">
    <property type="entry name" value="Acylphosphatase_CS"/>
</dbReference>
<dbReference type="Gene3D" id="3.30.420.360">
    <property type="match status" value="1"/>
</dbReference>
<evidence type="ECO:0000256" key="9">
    <source>
        <dbReference type="ARBA" id="ARBA00048220"/>
    </source>
</evidence>
<dbReference type="PANTHER" id="PTHR42959">
    <property type="entry name" value="CARBAMOYLTRANSFERASE"/>
    <property type="match status" value="1"/>
</dbReference>
<organism evidence="14 15">
    <name type="scientific">Sulfobacillus acidophilus (strain ATCC 700253 / DSM 10332 / NAL)</name>
    <dbReference type="NCBI Taxonomy" id="679936"/>
    <lineage>
        <taxon>Bacteria</taxon>
        <taxon>Bacillati</taxon>
        <taxon>Bacillota</taxon>
        <taxon>Clostridia</taxon>
        <taxon>Eubacteriales</taxon>
        <taxon>Clostridiales Family XVII. Incertae Sedis</taxon>
        <taxon>Sulfobacillus</taxon>
    </lineage>
</organism>